<dbReference type="Proteomes" id="UP000287651">
    <property type="component" value="Unassembled WGS sequence"/>
</dbReference>
<comment type="caution">
    <text evidence="2">The sequence shown here is derived from an EMBL/GenBank/DDBJ whole genome shotgun (WGS) entry which is preliminary data.</text>
</comment>
<name>A0A426ZF76_ENSVE</name>
<dbReference type="EMBL" id="AMZH03006917">
    <property type="protein sequence ID" value="RRT62624.1"/>
    <property type="molecule type" value="Genomic_DNA"/>
</dbReference>
<protein>
    <submittedName>
        <fullName evidence="2">Uncharacterized protein</fullName>
    </submittedName>
</protein>
<sequence length="120" mass="13582">FGEDGGKDIEGHKHLQPSAKNMAKKKLQSRKRGDEGDRLFRCSSRRLAVTSWIRVVEGGWRRIRIEKGLRIEVLLILLLLTLLSTPSPSFSFDASSLTVARLQPTELSRSKSTINTCFER</sequence>
<evidence type="ECO:0000313" key="2">
    <source>
        <dbReference type="EMBL" id="RRT62624.1"/>
    </source>
</evidence>
<organism evidence="2 3">
    <name type="scientific">Ensete ventricosum</name>
    <name type="common">Abyssinian banana</name>
    <name type="synonym">Musa ensete</name>
    <dbReference type="NCBI Taxonomy" id="4639"/>
    <lineage>
        <taxon>Eukaryota</taxon>
        <taxon>Viridiplantae</taxon>
        <taxon>Streptophyta</taxon>
        <taxon>Embryophyta</taxon>
        <taxon>Tracheophyta</taxon>
        <taxon>Spermatophyta</taxon>
        <taxon>Magnoliopsida</taxon>
        <taxon>Liliopsida</taxon>
        <taxon>Zingiberales</taxon>
        <taxon>Musaceae</taxon>
        <taxon>Ensete</taxon>
    </lineage>
</organism>
<dbReference type="AlphaFoldDB" id="A0A426ZF76"/>
<accession>A0A426ZF76</accession>
<reference evidence="2 3" key="1">
    <citation type="journal article" date="2014" name="Agronomy (Basel)">
        <title>A Draft Genome Sequence for Ensete ventricosum, the Drought-Tolerant Tree Against Hunger.</title>
        <authorList>
            <person name="Harrison J."/>
            <person name="Moore K.A."/>
            <person name="Paszkiewicz K."/>
            <person name="Jones T."/>
            <person name="Grant M."/>
            <person name="Ambacheew D."/>
            <person name="Muzemil S."/>
            <person name="Studholme D.J."/>
        </authorList>
    </citation>
    <scope>NUCLEOTIDE SEQUENCE [LARGE SCALE GENOMIC DNA]</scope>
</reference>
<feature type="region of interest" description="Disordered" evidence="1">
    <location>
        <begin position="1"/>
        <end position="35"/>
    </location>
</feature>
<feature type="non-terminal residue" evidence="2">
    <location>
        <position position="1"/>
    </location>
</feature>
<gene>
    <name evidence="2" type="ORF">B296_00026017</name>
</gene>
<feature type="compositionally biased region" description="Basic and acidic residues" evidence="1">
    <location>
        <begin position="1"/>
        <end position="13"/>
    </location>
</feature>
<evidence type="ECO:0000313" key="3">
    <source>
        <dbReference type="Proteomes" id="UP000287651"/>
    </source>
</evidence>
<evidence type="ECO:0000256" key="1">
    <source>
        <dbReference type="SAM" id="MobiDB-lite"/>
    </source>
</evidence>
<proteinExistence type="predicted"/>